<dbReference type="AlphaFoldDB" id="A0A328ALQ0"/>
<dbReference type="OrthoDB" id="10002915at2"/>
<organism evidence="2 3">
    <name type="scientific">Phenylobacterium soli</name>
    <dbReference type="NCBI Taxonomy" id="2170551"/>
    <lineage>
        <taxon>Bacteria</taxon>
        <taxon>Pseudomonadati</taxon>
        <taxon>Pseudomonadota</taxon>
        <taxon>Alphaproteobacteria</taxon>
        <taxon>Caulobacterales</taxon>
        <taxon>Caulobacteraceae</taxon>
        <taxon>Phenylobacterium</taxon>
    </lineage>
</organism>
<evidence type="ECO:0000256" key="1">
    <source>
        <dbReference type="SAM" id="MobiDB-lite"/>
    </source>
</evidence>
<evidence type="ECO:0000313" key="3">
    <source>
        <dbReference type="Proteomes" id="UP000249254"/>
    </source>
</evidence>
<gene>
    <name evidence="2" type="ORF">DJ017_15905</name>
</gene>
<feature type="compositionally biased region" description="Basic and acidic residues" evidence="1">
    <location>
        <begin position="55"/>
        <end position="65"/>
    </location>
</feature>
<feature type="compositionally biased region" description="Basic and acidic residues" evidence="1">
    <location>
        <begin position="37"/>
        <end position="46"/>
    </location>
</feature>
<keyword evidence="3" id="KW-1185">Reference proteome</keyword>
<comment type="caution">
    <text evidence="2">The sequence shown here is derived from an EMBL/GenBank/DDBJ whole genome shotgun (WGS) entry which is preliminary data.</text>
</comment>
<accession>A0A328ALQ0</accession>
<name>A0A328ALQ0_9CAUL</name>
<dbReference type="RefSeq" id="WP_111529631.1">
    <property type="nucleotide sequence ID" value="NZ_JBHRSG010000003.1"/>
</dbReference>
<evidence type="ECO:0000313" key="2">
    <source>
        <dbReference type="EMBL" id="RAK55883.1"/>
    </source>
</evidence>
<sequence length="77" mass="8705">MNDETNSEAQSEAEGFETGELGAEETANSSHVENQAEADRAAEGLREQIAALRQQVRDAQETLRDHQRKREIRNPKR</sequence>
<protein>
    <submittedName>
        <fullName evidence="2">Uncharacterized protein</fullName>
    </submittedName>
</protein>
<dbReference type="EMBL" id="QFYQ01000001">
    <property type="protein sequence ID" value="RAK55883.1"/>
    <property type="molecule type" value="Genomic_DNA"/>
</dbReference>
<dbReference type="Proteomes" id="UP000249254">
    <property type="component" value="Unassembled WGS sequence"/>
</dbReference>
<proteinExistence type="predicted"/>
<reference evidence="3" key="1">
    <citation type="submission" date="2018-05" db="EMBL/GenBank/DDBJ databases">
        <authorList>
            <person name="Li X."/>
        </authorList>
    </citation>
    <scope>NUCLEOTIDE SEQUENCE [LARGE SCALE GENOMIC DNA]</scope>
    <source>
        <strain evidence="3">LX32</strain>
    </source>
</reference>
<feature type="region of interest" description="Disordered" evidence="1">
    <location>
        <begin position="1"/>
        <end position="77"/>
    </location>
</feature>